<dbReference type="AlphaFoldDB" id="A0A8H5D3Y4"/>
<dbReference type="OrthoDB" id="2522538at2759"/>
<reference evidence="3 4" key="1">
    <citation type="journal article" date="2020" name="ISME J.">
        <title>Uncovering the hidden diversity of litter-decomposition mechanisms in mushroom-forming fungi.</title>
        <authorList>
            <person name="Floudas D."/>
            <person name="Bentzer J."/>
            <person name="Ahren D."/>
            <person name="Johansson T."/>
            <person name="Persson P."/>
            <person name="Tunlid A."/>
        </authorList>
    </citation>
    <scope>NUCLEOTIDE SEQUENCE [LARGE SCALE GENOMIC DNA]</scope>
    <source>
        <strain evidence="3 4">CBS 146.42</strain>
    </source>
</reference>
<evidence type="ECO:0000259" key="2">
    <source>
        <dbReference type="Pfam" id="PF20152"/>
    </source>
</evidence>
<evidence type="ECO:0000313" key="3">
    <source>
        <dbReference type="EMBL" id="KAF5352674.1"/>
    </source>
</evidence>
<feature type="transmembrane region" description="Helical" evidence="1">
    <location>
        <begin position="130"/>
        <end position="151"/>
    </location>
</feature>
<gene>
    <name evidence="3" type="ORF">D9756_006280</name>
</gene>
<name>A0A8H5D3Y4_9AGAR</name>
<feature type="transmembrane region" description="Helical" evidence="1">
    <location>
        <begin position="172"/>
        <end position="195"/>
    </location>
</feature>
<keyword evidence="4" id="KW-1185">Reference proteome</keyword>
<dbReference type="PANTHER" id="PTHR40465:SF1">
    <property type="entry name" value="DUF6534 DOMAIN-CONTAINING PROTEIN"/>
    <property type="match status" value="1"/>
</dbReference>
<keyword evidence="1" id="KW-0812">Transmembrane</keyword>
<feature type="transmembrane region" description="Helical" evidence="1">
    <location>
        <begin position="91"/>
        <end position="110"/>
    </location>
</feature>
<keyword evidence="1" id="KW-0472">Membrane</keyword>
<feature type="transmembrane region" description="Helical" evidence="1">
    <location>
        <begin position="201"/>
        <end position="223"/>
    </location>
</feature>
<proteinExistence type="predicted"/>
<dbReference type="EMBL" id="JAACJO010000011">
    <property type="protein sequence ID" value="KAF5352674.1"/>
    <property type="molecule type" value="Genomic_DNA"/>
</dbReference>
<dbReference type="Proteomes" id="UP000559027">
    <property type="component" value="Unassembled WGS sequence"/>
</dbReference>
<keyword evidence="1" id="KW-1133">Transmembrane helix</keyword>
<accession>A0A8H5D3Y4</accession>
<feature type="transmembrane region" description="Helical" evidence="1">
    <location>
        <begin position="57"/>
        <end position="79"/>
    </location>
</feature>
<protein>
    <recommendedName>
        <fullName evidence="2">DUF6534 domain-containing protein</fullName>
    </recommendedName>
</protein>
<feature type="transmembrane region" description="Helical" evidence="1">
    <location>
        <begin position="21"/>
        <end position="45"/>
    </location>
</feature>
<dbReference type="Pfam" id="PF20152">
    <property type="entry name" value="DUF6534"/>
    <property type="match status" value="1"/>
</dbReference>
<comment type="caution">
    <text evidence="3">The sequence shown here is derived from an EMBL/GenBank/DDBJ whole genome shotgun (WGS) entry which is preliminary data.</text>
</comment>
<organism evidence="3 4">
    <name type="scientific">Leucocoprinus leucothites</name>
    <dbReference type="NCBI Taxonomy" id="201217"/>
    <lineage>
        <taxon>Eukaryota</taxon>
        <taxon>Fungi</taxon>
        <taxon>Dikarya</taxon>
        <taxon>Basidiomycota</taxon>
        <taxon>Agaricomycotina</taxon>
        <taxon>Agaricomycetes</taxon>
        <taxon>Agaricomycetidae</taxon>
        <taxon>Agaricales</taxon>
        <taxon>Agaricineae</taxon>
        <taxon>Agaricaceae</taxon>
        <taxon>Leucocoprinus</taxon>
    </lineage>
</organism>
<evidence type="ECO:0000313" key="4">
    <source>
        <dbReference type="Proteomes" id="UP000559027"/>
    </source>
</evidence>
<feature type="domain" description="DUF6534" evidence="2">
    <location>
        <begin position="135"/>
        <end position="226"/>
    </location>
</feature>
<evidence type="ECO:0000256" key="1">
    <source>
        <dbReference type="SAM" id="Phobius"/>
    </source>
</evidence>
<dbReference type="InterPro" id="IPR045339">
    <property type="entry name" value="DUF6534"/>
</dbReference>
<dbReference type="PANTHER" id="PTHR40465">
    <property type="entry name" value="CHROMOSOME 1, WHOLE GENOME SHOTGUN SEQUENCE"/>
    <property type="match status" value="1"/>
</dbReference>
<sequence length="303" mass="34236">MQYLMYLNNSRGDKKWLRGMVHVIFLLDTIQSIMMMDDLFFWFVYNFNDYSAAASEFHLVTIDGPFLDALIMFTAQIVYCWRLKELGEWTVLPVATAFLALISCTCGMFTGIKMFVDSTAVRRYAPVEDLWLLASAVTDIIITSSMTYLLMKYQKEYRFMRKTMMTRLKRMAMLTLETGALTATISIALFIFVITPSLAELNINLALGSVIGKIYSNCFMVLLNQRIYYDKYAKMNTATVILGGTSRIPGDGQNETTGPPMSMLQFNDTWMTIGTSTTTSEPSQAGVAKNDQELISSVPNEIV</sequence>